<gene>
    <name evidence="1" type="ORF">LOKVESSMR4R_03709</name>
</gene>
<dbReference type="AlphaFoldDB" id="A0A1Y0EH96"/>
<dbReference type="Gene3D" id="1.10.3230.30">
    <property type="entry name" value="Phage gp6-like head-tail connector protein"/>
    <property type="match status" value="1"/>
</dbReference>
<dbReference type="Proteomes" id="UP000195273">
    <property type="component" value="Chromosome"/>
</dbReference>
<proteinExistence type="predicted"/>
<evidence type="ECO:0008006" key="3">
    <source>
        <dbReference type="Google" id="ProtNLM"/>
    </source>
</evidence>
<dbReference type="RefSeq" id="WP_087211844.1">
    <property type="nucleotide sequence ID" value="NZ_CP021431.1"/>
</dbReference>
<evidence type="ECO:0000313" key="1">
    <source>
        <dbReference type="EMBL" id="ARU02975.1"/>
    </source>
</evidence>
<reference evidence="1 2" key="1">
    <citation type="submission" date="2017-05" db="EMBL/GenBank/DDBJ databases">
        <title>Genome Sequence of Loktanella vestfoldensis Strain SMR4r Isolated from a Culture of the Diatom Skeletonema marinoi.</title>
        <authorList>
            <person name="Topel M."/>
            <person name="Pinder M.I.M."/>
            <person name="Johansson O.N."/>
            <person name="Kourtchenko O."/>
            <person name="Godhe A."/>
            <person name="Clarke A.K."/>
        </authorList>
    </citation>
    <scope>NUCLEOTIDE SEQUENCE [LARGE SCALE GENOMIC DNA]</scope>
    <source>
        <strain evidence="1 2">SMR4r</strain>
    </source>
</reference>
<keyword evidence="2" id="KW-1185">Reference proteome</keyword>
<organism evidence="1 2">
    <name type="scientific">Yoonia vestfoldensis</name>
    <dbReference type="NCBI Taxonomy" id="245188"/>
    <lineage>
        <taxon>Bacteria</taxon>
        <taxon>Pseudomonadati</taxon>
        <taxon>Pseudomonadota</taxon>
        <taxon>Alphaproteobacteria</taxon>
        <taxon>Rhodobacterales</taxon>
        <taxon>Paracoccaceae</taxon>
        <taxon>Yoonia</taxon>
    </lineage>
</organism>
<dbReference type="OrthoDB" id="7834329at2"/>
<evidence type="ECO:0000313" key="2">
    <source>
        <dbReference type="Proteomes" id="UP000195273"/>
    </source>
</evidence>
<protein>
    <recommendedName>
        <fullName evidence="3">Phage gp6-like head-tail connector protein</fullName>
    </recommendedName>
</protein>
<accession>A0A1Y0EH96</accession>
<sequence length="189" mass="20749">MRATSEIGAAVTPEEFRRAIHLEEPADDLTIAGYLSAAQEVVETACRRPLLPRDVIIETRYLGGSCWWFPVAPVQSLTTVAAQADDGSWTHLGTEGVVLLSAFDEPKLWIAEGYLADLRDGTALRVTASVGYLAGALRKGMCQAIIMLTKEWYDAGIALEQTDALKVSFGVERLIKQNRYKRPAEWGHG</sequence>
<dbReference type="EMBL" id="CP021431">
    <property type="protein sequence ID" value="ARU02975.1"/>
    <property type="molecule type" value="Genomic_DNA"/>
</dbReference>
<dbReference type="KEGG" id="lvs:LOKVESSMR4R_03709"/>
<name>A0A1Y0EH96_9RHOB</name>